<dbReference type="Gene3D" id="3.10.520.10">
    <property type="entry name" value="ApbE-like domains"/>
    <property type="match status" value="1"/>
</dbReference>
<reference evidence="13" key="1">
    <citation type="submission" date="2021-07" db="EMBL/GenBank/DDBJ databases">
        <title>Shewanella sp. YLB-07 whole genome sequence.</title>
        <authorList>
            <person name="Yu L."/>
        </authorList>
    </citation>
    <scope>NUCLEOTIDE SEQUENCE</scope>
    <source>
        <strain evidence="13">YLB-08</strain>
    </source>
</reference>
<evidence type="ECO:0000256" key="4">
    <source>
        <dbReference type="ARBA" id="ARBA00016337"/>
    </source>
</evidence>
<evidence type="ECO:0000256" key="11">
    <source>
        <dbReference type="ARBA" id="ARBA00048540"/>
    </source>
</evidence>
<dbReference type="GO" id="GO:0016740">
    <property type="term" value="F:transferase activity"/>
    <property type="evidence" value="ECO:0007669"/>
    <property type="project" value="UniProtKB-KW"/>
</dbReference>
<evidence type="ECO:0000256" key="5">
    <source>
        <dbReference type="ARBA" id="ARBA00022630"/>
    </source>
</evidence>
<evidence type="ECO:0000256" key="9">
    <source>
        <dbReference type="ARBA" id="ARBA00022842"/>
    </source>
</evidence>
<dbReference type="PIRSF" id="PIRSF006268">
    <property type="entry name" value="ApbE"/>
    <property type="match status" value="1"/>
</dbReference>
<dbReference type="EC" id="2.7.1.180" evidence="3 12"/>
<dbReference type="InterPro" id="IPR003374">
    <property type="entry name" value="ApbE-like_sf"/>
</dbReference>
<dbReference type="SUPFAM" id="SSF143631">
    <property type="entry name" value="ApbE-like"/>
    <property type="match status" value="1"/>
</dbReference>
<dbReference type="Proteomes" id="UP000316416">
    <property type="component" value="Chromosome"/>
</dbReference>
<dbReference type="PANTHER" id="PTHR30040">
    <property type="entry name" value="THIAMINE BIOSYNTHESIS LIPOPROTEIN APBE"/>
    <property type="match status" value="1"/>
</dbReference>
<keyword evidence="6 12" id="KW-0808">Transferase</keyword>
<organism evidence="13 14">
    <name type="scientific">Shewanella eurypsychrophilus</name>
    <dbReference type="NCBI Taxonomy" id="2593656"/>
    <lineage>
        <taxon>Bacteria</taxon>
        <taxon>Pseudomonadati</taxon>
        <taxon>Pseudomonadota</taxon>
        <taxon>Gammaproteobacteria</taxon>
        <taxon>Alteromonadales</taxon>
        <taxon>Shewanellaceae</taxon>
        <taxon>Shewanella</taxon>
    </lineage>
</organism>
<dbReference type="EMBL" id="CP045503">
    <property type="protein sequence ID" value="QPG60462.2"/>
    <property type="molecule type" value="Genomic_DNA"/>
</dbReference>
<evidence type="ECO:0000256" key="10">
    <source>
        <dbReference type="ARBA" id="ARBA00031306"/>
    </source>
</evidence>
<evidence type="ECO:0000256" key="8">
    <source>
        <dbReference type="ARBA" id="ARBA00022827"/>
    </source>
</evidence>
<protein>
    <recommendedName>
        <fullName evidence="4 12">FAD:protein FMN transferase</fullName>
        <ecNumber evidence="3 12">2.7.1.180</ecNumber>
    </recommendedName>
    <alternativeName>
        <fullName evidence="10 12">Flavin transferase</fullName>
    </alternativeName>
</protein>
<evidence type="ECO:0000313" key="13">
    <source>
        <dbReference type="EMBL" id="QPG60462.2"/>
    </source>
</evidence>
<keyword evidence="7 12" id="KW-0479">Metal-binding</keyword>
<evidence type="ECO:0000256" key="2">
    <source>
        <dbReference type="ARBA" id="ARBA00008282"/>
    </source>
</evidence>
<comment type="similarity">
    <text evidence="2 12">Belongs to the ApbE family.</text>
</comment>
<accession>A0ABX6VKK5</accession>
<keyword evidence="8 12" id="KW-0274">FAD</keyword>
<evidence type="ECO:0000256" key="12">
    <source>
        <dbReference type="PIRNR" id="PIRNR006268"/>
    </source>
</evidence>
<keyword evidence="5 12" id="KW-0285">Flavoprotein</keyword>
<evidence type="ECO:0000256" key="1">
    <source>
        <dbReference type="ARBA" id="ARBA00001946"/>
    </source>
</evidence>
<dbReference type="PANTHER" id="PTHR30040:SF2">
    <property type="entry name" value="FAD:PROTEIN FMN TRANSFERASE"/>
    <property type="match status" value="1"/>
</dbReference>
<evidence type="ECO:0000256" key="7">
    <source>
        <dbReference type="ARBA" id="ARBA00022723"/>
    </source>
</evidence>
<gene>
    <name evidence="13" type="ORF">FM038_012380</name>
</gene>
<comment type="catalytic activity">
    <reaction evidence="11 12">
        <text>L-threonyl-[protein] + FAD = FMN-L-threonyl-[protein] + AMP + H(+)</text>
        <dbReference type="Rhea" id="RHEA:36847"/>
        <dbReference type="Rhea" id="RHEA-COMP:11060"/>
        <dbReference type="Rhea" id="RHEA-COMP:11061"/>
        <dbReference type="ChEBI" id="CHEBI:15378"/>
        <dbReference type="ChEBI" id="CHEBI:30013"/>
        <dbReference type="ChEBI" id="CHEBI:57692"/>
        <dbReference type="ChEBI" id="CHEBI:74257"/>
        <dbReference type="ChEBI" id="CHEBI:456215"/>
        <dbReference type="EC" id="2.7.1.180"/>
    </reaction>
</comment>
<keyword evidence="14" id="KW-1185">Reference proteome</keyword>
<evidence type="ECO:0000256" key="6">
    <source>
        <dbReference type="ARBA" id="ARBA00022679"/>
    </source>
</evidence>
<evidence type="ECO:0000256" key="3">
    <source>
        <dbReference type="ARBA" id="ARBA00011955"/>
    </source>
</evidence>
<comment type="cofactor">
    <cofactor evidence="1">
        <name>Mg(2+)</name>
        <dbReference type="ChEBI" id="CHEBI:18420"/>
    </cofactor>
</comment>
<name>A0ABX6VKK5_9GAMM</name>
<evidence type="ECO:0000313" key="14">
    <source>
        <dbReference type="Proteomes" id="UP000316416"/>
    </source>
</evidence>
<proteinExistence type="inferred from homology"/>
<sequence>MQAFIFPTLIISSSLFAEPMSDEGLINKQQDTAEFIPYQCDGNAIISENNGVFSLHTLKYFGTSITIDIYDHQISDARGALCKSLNVIQKYHYLASNYSTYPHVTNIKTINNSPSETHHIAAELTELLASSIEWYGLSDGYFNIALSPVIDIWRKHRSDCNKKGICTLPSKSDLKYASRLTHIKDIHLDVEHNTITMAPGMSIDLGGIAKGWMAEKVYDQLKADGITSFMINAGGNIRHFGRHPEGREFVTAIEDPQCKKYDYQLARCQSQSGLYHQIIKGEDLTVVSSGNYLRYFTVDGKDYHHIIDPKTLYPKEQGISVSTILDSQHIYADVISTTLFLMPLEDAIKFTDDNTYIKAVWYLDSDGNKAYSKNFNEVSDVNIK</sequence>
<keyword evidence="9 12" id="KW-0460">Magnesium</keyword>
<dbReference type="InterPro" id="IPR024932">
    <property type="entry name" value="ApbE"/>
</dbReference>
<dbReference type="Pfam" id="PF02424">
    <property type="entry name" value="ApbE"/>
    <property type="match status" value="1"/>
</dbReference>